<protein>
    <recommendedName>
        <fullName evidence="3">Non-haem dioxygenase N-terminal domain-containing protein</fullName>
    </recommendedName>
</protein>
<reference evidence="4" key="1">
    <citation type="journal article" date="2021" name="Front. Plant Sci.">
        <title>Chromosome-Scale Genome Assembly for Chinese Sour Jujube and Insights Into Its Genome Evolution and Domestication Signature.</title>
        <authorList>
            <person name="Shen L.-Y."/>
            <person name="Luo H."/>
            <person name="Wang X.-L."/>
            <person name="Wang X.-M."/>
            <person name="Qiu X.-J."/>
            <person name="Liu H."/>
            <person name="Zhou S.-S."/>
            <person name="Jia K.-H."/>
            <person name="Nie S."/>
            <person name="Bao Y.-T."/>
            <person name="Zhang R.-G."/>
            <person name="Yun Q.-Z."/>
            <person name="Chai Y.-H."/>
            <person name="Lu J.-Y."/>
            <person name="Li Y."/>
            <person name="Zhao S.-W."/>
            <person name="Mao J.-F."/>
            <person name="Jia S.-G."/>
            <person name="Mao Y.-M."/>
        </authorList>
    </citation>
    <scope>NUCLEOTIDE SEQUENCE</scope>
    <source>
        <strain evidence="4">AT0</strain>
        <tissue evidence="4">Leaf</tissue>
    </source>
</reference>
<evidence type="ECO:0000313" key="5">
    <source>
        <dbReference type="Proteomes" id="UP000813462"/>
    </source>
</evidence>
<dbReference type="EMBL" id="JAEACU010000009">
    <property type="protein sequence ID" value="KAH7517928.1"/>
    <property type="molecule type" value="Genomic_DNA"/>
</dbReference>
<dbReference type="SUPFAM" id="SSF51197">
    <property type="entry name" value="Clavaminate synthase-like"/>
    <property type="match status" value="1"/>
</dbReference>
<name>A0A978USS8_ZIZJJ</name>
<organism evidence="4 5">
    <name type="scientific">Ziziphus jujuba var. spinosa</name>
    <dbReference type="NCBI Taxonomy" id="714518"/>
    <lineage>
        <taxon>Eukaryota</taxon>
        <taxon>Viridiplantae</taxon>
        <taxon>Streptophyta</taxon>
        <taxon>Embryophyta</taxon>
        <taxon>Tracheophyta</taxon>
        <taxon>Spermatophyta</taxon>
        <taxon>Magnoliopsida</taxon>
        <taxon>eudicotyledons</taxon>
        <taxon>Gunneridae</taxon>
        <taxon>Pentapetalae</taxon>
        <taxon>rosids</taxon>
        <taxon>fabids</taxon>
        <taxon>Rosales</taxon>
        <taxon>Rhamnaceae</taxon>
        <taxon>Paliureae</taxon>
        <taxon>Ziziphus</taxon>
    </lineage>
</organism>
<proteinExistence type="predicted"/>
<dbReference type="AlphaFoldDB" id="A0A978USS8"/>
<dbReference type="InterPro" id="IPR027443">
    <property type="entry name" value="IPNS-like_sf"/>
</dbReference>
<keyword evidence="1" id="KW-0479">Metal-binding</keyword>
<evidence type="ECO:0000256" key="1">
    <source>
        <dbReference type="ARBA" id="ARBA00022723"/>
    </source>
</evidence>
<dbReference type="Gene3D" id="2.60.120.330">
    <property type="entry name" value="B-lactam Antibiotic, Isopenicillin N Synthase, Chain"/>
    <property type="match status" value="1"/>
</dbReference>
<comment type="caution">
    <text evidence="4">The sequence shown here is derived from an EMBL/GenBank/DDBJ whole genome shotgun (WGS) entry which is preliminary data.</text>
</comment>
<keyword evidence="2" id="KW-0408">Iron</keyword>
<evidence type="ECO:0000259" key="3">
    <source>
        <dbReference type="Pfam" id="PF14226"/>
    </source>
</evidence>
<accession>A0A978USS8</accession>
<dbReference type="GO" id="GO:0046872">
    <property type="term" value="F:metal ion binding"/>
    <property type="evidence" value="ECO:0007669"/>
    <property type="project" value="UniProtKB-KW"/>
</dbReference>
<evidence type="ECO:0000256" key="2">
    <source>
        <dbReference type="ARBA" id="ARBA00023004"/>
    </source>
</evidence>
<gene>
    <name evidence="4" type="ORF">FEM48_Zijuj09G0116200</name>
</gene>
<sequence>MPVHRDIPWERFIQDPEHRPKLSTMEAQGMPLIDLSSSDDTEATEEVVKEIGSACKEWGIFQVIRT</sequence>
<dbReference type="Proteomes" id="UP000813462">
    <property type="component" value="Unassembled WGS sequence"/>
</dbReference>
<dbReference type="Pfam" id="PF14226">
    <property type="entry name" value="DIOX_N"/>
    <property type="match status" value="1"/>
</dbReference>
<feature type="domain" description="Non-haem dioxygenase N-terminal" evidence="3">
    <location>
        <begin position="31"/>
        <end position="64"/>
    </location>
</feature>
<dbReference type="InterPro" id="IPR026992">
    <property type="entry name" value="DIOX_N"/>
</dbReference>
<evidence type="ECO:0000313" key="4">
    <source>
        <dbReference type="EMBL" id="KAH7517928.1"/>
    </source>
</evidence>